<proteinExistence type="predicted"/>
<keyword evidence="2" id="KW-1185">Reference proteome</keyword>
<dbReference type="EMBL" id="BAABDL010000041">
    <property type="protein sequence ID" value="GAA4063377.1"/>
    <property type="molecule type" value="Genomic_DNA"/>
</dbReference>
<evidence type="ECO:0000313" key="1">
    <source>
        <dbReference type="EMBL" id="GAA4063377.1"/>
    </source>
</evidence>
<comment type="caution">
    <text evidence="1">The sequence shown here is derived from an EMBL/GenBank/DDBJ whole genome shotgun (WGS) entry which is preliminary data.</text>
</comment>
<dbReference type="Proteomes" id="UP001501734">
    <property type="component" value="Unassembled WGS sequence"/>
</dbReference>
<name>A0ABP7VB06_9BACI</name>
<gene>
    <name evidence="1" type="ORF">GCM10022410_07690</name>
</gene>
<organism evidence="1 2">
    <name type="scientific">Amphibacillus indicireducens</name>
    <dbReference type="NCBI Taxonomy" id="1076330"/>
    <lineage>
        <taxon>Bacteria</taxon>
        <taxon>Bacillati</taxon>
        <taxon>Bacillota</taxon>
        <taxon>Bacilli</taxon>
        <taxon>Bacillales</taxon>
        <taxon>Bacillaceae</taxon>
        <taxon>Amphibacillus</taxon>
    </lineage>
</organism>
<dbReference type="Pfam" id="PF06569">
    <property type="entry name" value="DUF1128"/>
    <property type="match status" value="1"/>
</dbReference>
<sequence>MDLSEANQTNLAYLLEKIGEKLDVANTSLLDPEDYNINKYDDLKWLYDYVSDKSVISISEKEAFVEELAAIRK</sequence>
<protein>
    <recommendedName>
        <fullName evidence="3">DUF1128 domain-containing protein</fullName>
    </recommendedName>
</protein>
<reference evidence="2" key="1">
    <citation type="journal article" date="2019" name="Int. J. Syst. Evol. Microbiol.">
        <title>The Global Catalogue of Microorganisms (GCM) 10K type strain sequencing project: providing services to taxonomists for standard genome sequencing and annotation.</title>
        <authorList>
            <consortium name="The Broad Institute Genomics Platform"/>
            <consortium name="The Broad Institute Genome Sequencing Center for Infectious Disease"/>
            <person name="Wu L."/>
            <person name="Ma J."/>
        </authorList>
    </citation>
    <scope>NUCLEOTIDE SEQUENCE [LARGE SCALE GENOMIC DNA]</scope>
    <source>
        <strain evidence="2">JCM 17250</strain>
    </source>
</reference>
<evidence type="ECO:0000313" key="2">
    <source>
        <dbReference type="Proteomes" id="UP001501734"/>
    </source>
</evidence>
<accession>A0ABP7VB06</accession>
<dbReference type="InterPro" id="IPR009507">
    <property type="entry name" value="UPF0435"/>
</dbReference>
<dbReference type="RefSeq" id="WP_344910508.1">
    <property type="nucleotide sequence ID" value="NZ_BAABDL010000041.1"/>
</dbReference>
<evidence type="ECO:0008006" key="3">
    <source>
        <dbReference type="Google" id="ProtNLM"/>
    </source>
</evidence>